<organism evidence="3 4">
    <name type="scientific">Roseateles chitinivorans</name>
    <dbReference type="NCBI Taxonomy" id="2917965"/>
    <lineage>
        <taxon>Bacteria</taxon>
        <taxon>Pseudomonadati</taxon>
        <taxon>Pseudomonadota</taxon>
        <taxon>Betaproteobacteria</taxon>
        <taxon>Burkholderiales</taxon>
        <taxon>Sphaerotilaceae</taxon>
        <taxon>Roseateles</taxon>
    </lineage>
</organism>
<dbReference type="Pfam" id="PF13781">
    <property type="entry name" value="DoxX_3"/>
    <property type="match status" value="1"/>
</dbReference>
<feature type="transmembrane region" description="Helical" evidence="1">
    <location>
        <begin position="391"/>
        <end position="410"/>
    </location>
</feature>
<dbReference type="Pfam" id="PF13460">
    <property type="entry name" value="NAD_binding_10"/>
    <property type="match status" value="1"/>
</dbReference>
<keyword evidence="1" id="KW-1133">Transmembrane helix</keyword>
<dbReference type="PANTHER" id="PTHR12126">
    <property type="entry name" value="NADH-UBIQUINONE OXIDOREDUCTASE 39 KDA SUBUNIT-RELATED"/>
    <property type="match status" value="1"/>
</dbReference>
<dbReference type="InterPro" id="IPR036291">
    <property type="entry name" value="NAD(P)-bd_dom_sf"/>
</dbReference>
<evidence type="ECO:0000313" key="4">
    <source>
        <dbReference type="Proteomes" id="UP000231501"/>
    </source>
</evidence>
<dbReference type="Gene3D" id="3.40.50.720">
    <property type="entry name" value="NAD(P)-binding Rossmann-like Domain"/>
    <property type="match status" value="1"/>
</dbReference>
<reference evidence="3 4" key="1">
    <citation type="submission" date="2017-11" db="EMBL/GenBank/DDBJ databases">
        <title>Draft genome sequence of Mitsuaria sp. HWN-4.</title>
        <authorList>
            <person name="Gundlapally S.R."/>
        </authorList>
    </citation>
    <scope>NUCLEOTIDE SEQUENCE [LARGE SCALE GENOMIC DNA]</scope>
    <source>
        <strain evidence="3 4">HWN-4</strain>
    </source>
</reference>
<name>A0A2G9C279_9BURK</name>
<dbReference type="InterPro" id="IPR025695">
    <property type="entry name" value="DoxX-like"/>
</dbReference>
<accession>A0A2G9C279</accession>
<dbReference type="EMBL" id="PEOG01000132">
    <property type="protein sequence ID" value="PIM50507.1"/>
    <property type="molecule type" value="Genomic_DNA"/>
</dbReference>
<gene>
    <name evidence="3" type="ORF">CS062_24670</name>
</gene>
<dbReference type="InterPro" id="IPR051207">
    <property type="entry name" value="ComplexI_NDUFA9_subunit"/>
</dbReference>
<protein>
    <submittedName>
        <fullName evidence="3">Short chain dehydrogenase</fullName>
    </submittedName>
</protein>
<dbReference type="RefSeq" id="WP_099864502.1">
    <property type="nucleotide sequence ID" value="NZ_PEOG01000132.1"/>
</dbReference>
<feature type="transmembrane region" description="Helical" evidence="1">
    <location>
        <begin position="359"/>
        <end position="379"/>
    </location>
</feature>
<keyword evidence="1" id="KW-0472">Membrane</keyword>
<evidence type="ECO:0000313" key="3">
    <source>
        <dbReference type="EMBL" id="PIM50507.1"/>
    </source>
</evidence>
<sequence length="442" mass="47409">MPFQPAAPLRVFVAGASGTLGHRLCLALAARGHRITGLARHLPATLVEAGVEPVAADVAVWSTRQWRNALRGADVVVNTIGIFRESDGQSFEALHGRLPRALFDAARQGGVGLAVQVSALGADDQAETVYHRSKRDADRWLLEQALPTVVVQPSLLFAPDGPSARLFLGLASLPVLALPAGGRQPLQPIHVDDAVAAIVALIEDPAPWIGRRVALVGAEPVSLRGYLWGLRAAMGLRGAPAITVPAALAGLGAAIAAKLPGSLLTPDSWRMLQRGNTADASDTIALLGASPRPPERFLDRAAAEAWRWRAQWGWLSWMLRLSLAFVWIFTAVVSAFVYPVADSLALLAAVGVPAPLRELALSGASLLDLLLGLATLLAPRRWRLAVWWSQVALMLFYTAVLTVCLPEFWWHPYGPLSKNLPILAVLALLIVDDSARRPARRR</sequence>
<keyword evidence="4" id="KW-1185">Reference proteome</keyword>
<evidence type="ECO:0000256" key="1">
    <source>
        <dbReference type="SAM" id="Phobius"/>
    </source>
</evidence>
<feature type="transmembrane region" description="Helical" evidence="1">
    <location>
        <begin position="317"/>
        <end position="339"/>
    </location>
</feature>
<feature type="domain" description="NAD(P)-binding" evidence="2">
    <location>
        <begin position="15"/>
        <end position="157"/>
    </location>
</feature>
<keyword evidence="1" id="KW-0812">Transmembrane</keyword>
<dbReference type="GO" id="GO:0044877">
    <property type="term" value="F:protein-containing complex binding"/>
    <property type="evidence" value="ECO:0007669"/>
    <property type="project" value="TreeGrafter"/>
</dbReference>
<dbReference type="PANTHER" id="PTHR12126:SF11">
    <property type="entry name" value="NADH DEHYDROGENASE [UBIQUINONE] 1 ALPHA SUBCOMPLEX SUBUNIT 9, MITOCHONDRIAL"/>
    <property type="match status" value="1"/>
</dbReference>
<dbReference type="OrthoDB" id="5292533at2"/>
<comment type="caution">
    <text evidence="3">The sequence shown here is derived from an EMBL/GenBank/DDBJ whole genome shotgun (WGS) entry which is preliminary data.</text>
</comment>
<dbReference type="Proteomes" id="UP000231501">
    <property type="component" value="Unassembled WGS sequence"/>
</dbReference>
<dbReference type="SUPFAM" id="SSF51735">
    <property type="entry name" value="NAD(P)-binding Rossmann-fold domains"/>
    <property type="match status" value="1"/>
</dbReference>
<evidence type="ECO:0000259" key="2">
    <source>
        <dbReference type="Pfam" id="PF13460"/>
    </source>
</evidence>
<dbReference type="InterPro" id="IPR016040">
    <property type="entry name" value="NAD(P)-bd_dom"/>
</dbReference>
<feature type="transmembrane region" description="Helical" evidence="1">
    <location>
        <begin position="416"/>
        <end position="435"/>
    </location>
</feature>
<dbReference type="AlphaFoldDB" id="A0A2G9C279"/>
<proteinExistence type="predicted"/>